<keyword evidence="6 10" id="KW-0594">Phospholipid biosynthesis</keyword>
<dbReference type="PIRSF" id="PIRSF002465">
    <property type="entry name" value="Phsphlp_syn_PlsX"/>
    <property type="match status" value="1"/>
</dbReference>
<dbReference type="GO" id="GO:0005737">
    <property type="term" value="C:cytoplasm"/>
    <property type="evidence" value="ECO:0007669"/>
    <property type="project" value="UniProtKB-SubCell"/>
</dbReference>
<evidence type="ECO:0000313" key="11">
    <source>
        <dbReference type="EMBL" id="AWX69429.1"/>
    </source>
</evidence>
<keyword evidence="7 10" id="KW-1208">Phospholipid metabolism</keyword>
<dbReference type="HAMAP" id="MF_00019">
    <property type="entry name" value="PlsX"/>
    <property type="match status" value="1"/>
</dbReference>
<evidence type="ECO:0000256" key="9">
    <source>
        <dbReference type="ARBA" id="ARBA00046608"/>
    </source>
</evidence>
<dbReference type="Proteomes" id="UP000250218">
    <property type="component" value="Chromosome"/>
</dbReference>
<keyword evidence="2 10" id="KW-0963">Cytoplasm</keyword>
<keyword evidence="11" id="KW-0012">Acyltransferase</keyword>
<comment type="pathway">
    <text evidence="10">Lipid metabolism; phospholipid metabolism.</text>
</comment>
<dbReference type="UniPathway" id="UPA00085"/>
<gene>
    <name evidence="10" type="primary">plsX</name>
    <name evidence="11" type="ORF">DP065_01510</name>
</gene>
<evidence type="ECO:0000256" key="10">
    <source>
        <dbReference type="HAMAP-Rule" id="MF_00019"/>
    </source>
</evidence>
<comment type="subunit">
    <text evidence="9 10">Homodimer. Probably interacts with PlsY.</text>
</comment>
<comment type="catalytic activity">
    <reaction evidence="1 10">
        <text>a fatty acyl-[ACP] + phosphate = an acyl phosphate + holo-[ACP]</text>
        <dbReference type="Rhea" id="RHEA:42292"/>
        <dbReference type="Rhea" id="RHEA-COMP:9685"/>
        <dbReference type="Rhea" id="RHEA-COMP:14125"/>
        <dbReference type="ChEBI" id="CHEBI:43474"/>
        <dbReference type="ChEBI" id="CHEBI:59918"/>
        <dbReference type="ChEBI" id="CHEBI:64479"/>
        <dbReference type="ChEBI" id="CHEBI:138651"/>
        <dbReference type="EC" id="2.3.1.274"/>
    </reaction>
</comment>
<evidence type="ECO:0000256" key="8">
    <source>
        <dbReference type="ARBA" id="ARBA00024069"/>
    </source>
</evidence>
<dbReference type="GO" id="GO:0008654">
    <property type="term" value="P:phospholipid biosynthetic process"/>
    <property type="evidence" value="ECO:0007669"/>
    <property type="project" value="UniProtKB-KW"/>
</dbReference>
<dbReference type="KEGG" id="mane:DP065_01510"/>
<accession>A0A2Z4ND05</accession>
<dbReference type="PANTHER" id="PTHR30100:SF1">
    <property type="entry name" value="PHOSPHATE ACYLTRANSFERASE"/>
    <property type="match status" value="1"/>
</dbReference>
<organism evidence="11 12">
    <name type="scientific">[Mycoplasma] anseris</name>
    <dbReference type="NCBI Taxonomy" id="92400"/>
    <lineage>
        <taxon>Bacteria</taxon>
        <taxon>Bacillati</taxon>
        <taxon>Mycoplasmatota</taxon>
        <taxon>Mycoplasmoidales</taxon>
        <taxon>Metamycoplasmataceae</taxon>
        <taxon>Metamycoplasma</taxon>
    </lineage>
</organism>
<dbReference type="GO" id="GO:0043811">
    <property type="term" value="F:phosphate:acyl-[acyl carrier protein] acyltransferase activity"/>
    <property type="evidence" value="ECO:0007669"/>
    <property type="project" value="UniProtKB-UniRule"/>
</dbReference>
<dbReference type="GO" id="GO:0006633">
    <property type="term" value="P:fatty acid biosynthetic process"/>
    <property type="evidence" value="ECO:0007669"/>
    <property type="project" value="UniProtKB-UniRule"/>
</dbReference>
<dbReference type="InterPro" id="IPR003664">
    <property type="entry name" value="FA_synthesis"/>
</dbReference>
<evidence type="ECO:0000256" key="3">
    <source>
        <dbReference type="ARBA" id="ARBA00022516"/>
    </source>
</evidence>
<evidence type="ECO:0000256" key="2">
    <source>
        <dbReference type="ARBA" id="ARBA00022490"/>
    </source>
</evidence>
<comment type="function">
    <text evidence="10">Catalyzes the reversible formation of acyl-phosphate (acyl-PO(4)) from acyl-[acyl-carrier-protein] (acyl-ACP). This enzyme utilizes acyl-ACP as fatty acyl donor, but not acyl-CoA.</text>
</comment>
<evidence type="ECO:0000256" key="1">
    <source>
        <dbReference type="ARBA" id="ARBA00001232"/>
    </source>
</evidence>
<dbReference type="Gene3D" id="3.40.718.10">
    <property type="entry name" value="Isopropylmalate Dehydrogenase"/>
    <property type="match status" value="1"/>
</dbReference>
<dbReference type="AlphaFoldDB" id="A0A2Z4ND05"/>
<evidence type="ECO:0000256" key="5">
    <source>
        <dbReference type="ARBA" id="ARBA00023098"/>
    </source>
</evidence>
<evidence type="ECO:0000313" key="12">
    <source>
        <dbReference type="Proteomes" id="UP000250218"/>
    </source>
</evidence>
<sequence>MQKNIIFDLLNNDDGQIPAIKASKEFIQLNPDYSLILVGDETIIKKEFENHVPKQIRIVHQPNLVQKSASLRDVLRQDSSMLTAFNLLKEDKASAILSSGDSGSYVSLATLKLPRLNNVARPAFMPIVPTITNNNILLLDCGANIDAKPEYFVDWARIALSYFPLLTKNSSKKIKIGLLNIGTEDYKGTIFLKEANKLLKESFPFEYVGFIEPNDAINNKVDIVLSDGFHGNIFLKTLESSFLGISGLLKKMIYKNIKTKIGGLLLKNELKKFKCRYDYRNIGGAFIIGLNKIVVKAHGISDTKAFLGALNQIKNAIEQNIIDNLNKEE</sequence>
<name>A0A2Z4ND05_9BACT</name>
<keyword evidence="5 10" id="KW-0443">Lipid metabolism</keyword>
<protein>
    <recommendedName>
        <fullName evidence="8 10">Phosphate acyltransferase</fullName>
        <ecNumber evidence="8 10">2.3.1.274</ecNumber>
    </recommendedName>
    <alternativeName>
        <fullName evidence="10">Acyl-ACP phosphotransacylase</fullName>
    </alternativeName>
    <alternativeName>
        <fullName evidence="10">Acyl-[acyl-carrier-protein]--phosphate acyltransferase</fullName>
    </alternativeName>
    <alternativeName>
        <fullName evidence="10">Phosphate-acyl-ACP acyltransferase</fullName>
    </alternativeName>
</protein>
<proteinExistence type="inferred from homology"/>
<dbReference type="InterPro" id="IPR012281">
    <property type="entry name" value="Phospholipid_synth_PlsX-like"/>
</dbReference>
<dbReference type="EC" id="2.3.1.274" evidence="8 10"/>
<comment type="subcellular location">
    <subcellularLocation>
        <location evidence="10">Cytoplasm</location>
    </subcellularLocation>
    <text evidence="10">Associated with the membrane possibly through PlsY.</text>
</comment>
<comment type="similarity">
    <text evidence="10">Belongs to the PlsX family.</text>
</comment>
<evidence type="ECO:0000256" key="4">
    <source>
        <dbReference type="ARBA" id="ARBA00022679"/>
    </source>
</evidence>
<dbReference type="NCBIfam" id="TIGR00182">
    <property type="entry name" value="plsX"/>
    <property type="match status" value="1"/>
</dbReference>
<keyword evidence="4 10" id="KW-0808">Transferase</keyword>
<keyword evidence="12" id="KW-1185">Reference proteome</keyword>
<dbReference type="Pfam" id="PF02504">
    <property type="entry name" value="FA_synthesis"/>
    <property type="match status" value="1"/>
</dbReference>
<evidence type="ECO:0000256" key="7">
    <source>
        <dbReference type="ARBA" id="ARBA00023264"/>
    </source>
</evidence>
<reference evidence="12" key="1">
    <citation type="submission" date="2018-06" db="EMBL/GenBank/DDBJ databases">
        <title>Complete genome sequences of Mycoplasma anatis, M. anseris and M. cloacale type strains.</title>
        <authorList>
            <person name="Grozner D."/>
            <person name="Forro B."/>
            <person name="Sulyok K.M."/>
            <person name="Marton S."/>
            <person name="Kreizinger Z."/>
            <person name="Banyai K."/>
            <person name="Gyuranecz M."/>
        </authorList>
    </citation>
    <scope>NUCLEOTIDE SEQUENCE [LARGE SCALE GENOMIC DNA]</scope>
    <source>
        <strain evidence="12">ATCC 49234</strain>
    </source>
</reference>
<dbReference type="PANTHER" id="PTHR30100">
    <property type="entry name" value="FATTY ACID/PHOSPHOLIPID SYNTHESIS PROTEIN PLSX"/>
    <property type="match status" value="1"/>
</dbReference>
<dbReference type="EMBL" id="CP030140">
    <property type="protein sequence ID" value="AWX69429.1"/>
    <property type="molecule type" value="Genomic_DNA"/>
</dbReference>
<dbReference type="SUPFAM" id="SSF53659">
    <property type="entry name" value="Isocitrate/Isopropylmalate dehydrogenase-like"/>
    <property type="match status" value="1"/>
</dbReference>
<keyword evidence="3 10" id="KW-0444">Lipid biosynthesis</keyword>
<dbReference type="RefSeq" id="WP_033178474.1">
    <property type="nucleotide sequence ID" value="NZ_CP030140.1"/>
</dbReference>
<evidence type="ECO:0000256" key="6">
    <source>
        <dbReference type="ARBA" id="ARBA00023209"/>
    </source>
</evidence>